<accession>A0A5C7GUL8</accession>
<organism evidence="3 4">
    <name type="scientific">Acer yangbiense</name>
    <dbReference type="NCBI Taxonomy" id="1000413"/>
    <lineage>
        <taxon>Eukaryota</taxon>
        <taxon>Viridiplantae</taxon>
        <taxon>Streptophyta</taxon>
        <taxon>Embryophyta</taxon>
        <taxon>Tracheophyta</taxon>
        <taxon>Spermatophyta</taxon>
        <taxon>Magnoliopsida</taxon>
        <taxon>eudicotyledons</taxon>
        <taxon>Gunneridae</taxon>
        <taxon>Pentapetalae</taxon>
        <taxon>rosids</taxon>
        <taxon>malvids</taxon>
        <taxon>Sapindales</taxon>
        <taxon>Sapindaceae</taxon>
        <taxon>Hippocastanoideae</taxon>
        <taxon>Acereae</taxon>
        <taxon>Acer</taxon>
    </lineage>
</organism>
<protein>
    <submittedName>
        <fullName evidence="3">Uncharacterized protein</fullName>
    </submittedName>
</protein>
<evidence type="ECO:0000313" key="4">
    <source>
        <dbReference type="Proteomes" id="UP000323000"/>
    </source>
</evidence>
<keyword evidence="4" id="KW-1185">Reference proteome</keyword>
<name>A0A5C7GUL8_9ROSI</name>
<evidence type="ECO:0000313" key="3">
    <source>
        <dbReference type="EMBL" id="TXG48235.1"/>
    </source>
</evidence>
<evidence type="ECO:0000256" key="1">
    <source>
        <dbReference type="SAM" id="Coils"/>
    </source>
</evidence>
<reference evidence="4" key="1">
    <citation type="journal article" date="2019" name="Gigascience">
        <title>De novo genome assembly of the endangered Acer yangbiense, a plant species with extremely small populations endemic to Yunnan Province, China.</title>
        <authorList>
            <person name="Yang J."/>
            <person name="Wariss H.M."/>
            <person name="Tao L."/>
            <person name="Zhang R."/>
            <person name="Yun Q."/>
            <person name="Hollingsworth P."/>
            <person name="Dao Z."/>
            <person name="Luo G."/>
            <person name="Guo H."/>
            <person name="Ma Y."/>
            <person name="Sun W."/>
        </authorList>
    </citation>
    <scope>NUCLEOTIDE SEQUENCE [LARGE SCALE GENOMIC DNA]</scope>
    <source>
        <strain evidence="4">cv. Malutang</strain>
    </source>
</reference>
<feature type="region of interest" description="Disordered" evidence="2">
    <location>
        <begin position="43"/>
        <end position="64"/>
    </location>
</feature>
<proteinExistence type="predicted"/>
<comment type="caution">
    <text evidence="3">The sequence shown here is derived from an EMBL/GenBank/DDBJ whole genome shotgun (WGS) entry which is preliminary data.</text>
</comment>
<feature type="coiled-coil region" evidence="1">
    <location>
        <begin position="152"/>
        <end position="179"/>
    </location>
</feature>
<gene>
    <name evidence="3" type="ORF">EZV62_027529</name>
</gene>
<dbReference type="EMBL" id="VAHF01000013">
    <property type="protein sequence ID" value="TXG48235.1"/>
    <property type="molecule type" value="Genomic_DNA"/>
</dbReference>
<dbReference type="AlphaFoldDB" id="A0A5C7GUL8"/>
<evidence type="ECO:0000256" key="2">
    <source>
        <dbReference type="SAM" id="MobiDB-lite"/>
    </source>
</evidence>
<keyword evidence="1" id="KW-0175">Coiled coil</keyword>
<sequence length="222" mass="25881">MHYRDWLLEEKETADRHQMRLDERIAASVLELKAYRSGKKPLGDISNLAPKRNNKKKKQPTGLKVSVVAEEDEQIGEEWFLHDHQKCIDCLSVSPPDIEEQYFLNWPPSSSHVEPEKIADPEPEEMRYCDWFLEEKDHRMTLDQRMVMELVAEIADRRRMKLEAKMADLEDQYPLKDEEPNCQHQNMTSDVIFYNPCLSVKGGMQTVVELSGSHSGFELATF</sequence>
<dbReference type="Proteomes" id="UP000323000">
    <property type="component" value="Chromosome 13"/>
</dbReference>
<dbReference type="OrthoDB" id="1916925at2759"/>